<dbReference type="Proteomes" id="UP001519307">
    <property type="component" value="Unassembled WGS sequence"/>
</dbReference>
<keyword evidence="2" id="KW-1185">Reference proteome</keyword>
<dbReference type="RefSeq" id="WP_209702951.1">
    <property type="nucleotide sequence ID" value="NZ_JAGGLM010000019.1"/>
</dbReference>
<organism evidence="1 2">
    <name type="scientific">Clostridium algifaecis</name>
    <dbReference type="NCBI Taxonomy" id="1472040"/>
    <lineage>
        <taxon>Bacteria</taxon>
        <taxon>Bacillati</taxon>
        <taxon>Bacillota</taxon>
        <taxon>Clostridia</taxon>
        <taxon>Eubacteriales</taxon>
        <taxon>Clostridiaceae</taxon>
        <taxon>Clostridium</taxon>
    </lineage>
</organism>
<dbReference type="EMBL" id="JAGGLM010000019">
    <property type="protein sequence ID" value="MBP2033690.1"/>
    <property type="molecule type" value="Genomic_DNA"/>
</dbReference>
<evidence type="ECO:0000313" key="1">
    <source>
        <dbReference type="EMBL" id="MBP2033690.1"/>
    </source>
</evidence>
<name>A0ABS4KUH4_9CLOT</name>
<reference evidence="1 2" key="1">
    <citation type="submission" date="2021-03" db="EMBL/GenBank/DDBJ databases">
        <title>Genomic Encyclopedia of Type Strains, Phase IV (KMG-IV): sequencing the most valuable type-strain genomes for metagenomic binning, comparative biology and taxonomic classification.</title>
        <authorList>
            <person name="Goeker M."/>
        </authorList>
    </citation>
    <scope>NUCLEOTIDE SEQUENCE [LARGE SCALE GENOMIC DNA]</scope>
    <source>
        <strain evidence="1 2">DSM 28783</strain>
    </source>
</reference>
<evidence type="ECO:0000313" key="2">
    <source>
        <dbReference type="Proteomes" id="UP001519307"/>
    </source>
</evidence>
<protein>
    <submittedName>
        <fullName evidence="1">Integrase/recombinase</fullName>
    </submittedName>
</protein>
<accession>A0ABS4KUH4</accession>
<comment type="caution">
    <text evidence="1">The sequence shown here is derived from an EMBL/GenBank/DDBJ whole genome shotgun (WGS) entry which is preliminary data.</text>
</comment>
<gene>
    <name evidence="1" type="ORF">J2Z42_002397</name>
</gene>
<proteinExistence type="predicted"/>
<sequence length="154" mass="18363">MYNISNMFSKFLLDYDKSKKSKIKNLDSRINELNTKIETQGKKYNENLSLMENIKKKENELDKTYKLLIKILKSRGIIFQVNARNLIVQEWQNLYINKANGNYNLVDKESNIICEIGNNFHDFISHILKNYSYSVLVIRKDEYFITLQLRIIEK</sequence>